<dbReference type="RefSeq" id="WP_248158648.1">
    <property type="nucleotide sequence ID" value="NZ_JALNMJ010000024.1"/>
</dbReference>
<comment type="caution">
    <text evidence="6">The sequence shown here is derived from an EMBL/GenBank/DDBJ whole genome shotgun (WGS) entry which is preliminary data.</text>
</comment>
<feature type="domain" description="Sulfide dehydrogenase [flavocytochrome c] flavoprotein chain central" evidence="5">
    <location>
        <begin position="165"/>
        <end position="281"/>
    </location>
</feature>
<dbReference type="EMBL" id="JALNMJ010000024">
    <property type="protein sequence ID" value="MCK7615337.1"/>
    <property type="molecule type" value="Genomic_DNA"/>
</dbReference>
<organism evidence="6 7">
    <name type="scientific">Roseibium sediminicola</name>
    <dbReference type="NCBI Taxonomy" id="2933272"/>
    <lineage>
        <taxon>Bacteria</taxon>
        <taxon>Pseudomonadati</taxon>
        <taxon>Pseudomonadota</taxon>
        <taxon>Alphaproteobacteria</taxon>
        <taxon>Hyphomicrobiales</taxon>
        <taxon>Stappiaceae</taxon>
        <taxon>Roseibium</taxon>
    </lineage>
</organism>
<dbReference type="InterPro" id="IPR049386">
    <property type="entry name" value="FCSD_central"/>
</dbReference>
<dbReference type="InterPro" id="IPR006311">
    <property type="entry name" value="TAT_signal"/>
</dbReference>
<evidence type="ECO:0000313" key="7">
    <source>
        <dbReference type="Proteomes" id="UP001431221"/>
    </source>
</evidence>
<sequence>MPGISRRTFGMLMGAGATTLAMPYYARAQGKPRAVVIGGGAGGATAARYMAKDAGEDLDVTLIEANPKYTTCFFSNLYLGGYRDFDSITHGYDTLASNYGISVVNGMADSVDRDAKEVVMADGSKVPYDRLIVAPGIDLIYDSVPGYSEEAAEIMPHSWKAGPQTQLLKAKLDAIENGQQIVMVAPPNPYRCPPGPYERVSMMAHVLKEKGFTDAKIIIIDPKPKFSKQGLFTEGWEKHYPGMIEWYGPDVHGGIKSVNPATGEVETDFDTFKGELVNVIPAQKAGMIAARTGLANESGFCPIDPKSMRSSADENIFVIGDASIAGDMPKSGFSANSQAKVAAMAVRGDLTGSKVFPAKYSNTCWSLIETNDGVKVGAQYAPTDEKIASTSSFISQTGEDEALRQATYEESVGWYKGITADIFGA</sequence>
<dbReference type="InterPro" id="IPR023753">
    <property type="entry name" value="FAD/NAD-binding_dom"/>
</dbReference>
<proteinExistence type="predicted"/>
<dbReference type="InterPro" id="IPR052541">
    <property type="entry name" value="SQRD"/>
</dbReference>
<name>A0ABT0H0X6_9HYPH</name>
<keyword evidence="1" id="KW-0285">Flavoprotein</keyword>
<dbReference type="InterPro" id="IPR036188">
    <property type="entry name" value="FAD/NAD-bd_sf"/>
</dbReference>
<dbReference type="PANTHER" id="PTHR43755:SF1">
    <property type="entry name" value="FAD-DEPENDENT PYRIDINE NUCLEOTIDE-DISULPHIDE OXIDOREDUCTASE"/>
    <property type="match status" value="1"/>
</dbReference>
<dbReference type="PANTHER" id="PTHR43755">
    <property type="match status" value="1"/>
</dbReference>
<dbReference type="Gene3D" id="3.50.50.60">
    <property type="entry name" value="FAD/NAD(P)-binding domain"/>
    <property type="match status" value="2"/>
</dbReference>
<dbReference type="InterPro" id="IPR016156">
    <property type="entry name" value="FAD/NAD-linked_Rdtase_dimer_sf"/>
</dbReference>
<dbReference type="Gene3D" id="3.90.760.10">
    <property type="entry name" value="Flavocytochrome c sulphide dehydrogenase, flavin-binding domain"/>
    <property type="match status" value="1"/>
</dbReference>
<reference evidence="6" key="1">
    <citation type="submission" date="2022-04" db="EMBL/GenBank/DDBJ databases">
        <title>Roseibium sp. CAU 1639 isolated from mud.</title>
        <authorList>
            <person name="Kim W."/>
        </authorList>
    </citation>
    <scope>NUCLEOTIDE SEQUENCE</scope>
    <source>
        <strain evidence="6">CAU 1639</strain>
    </source>
</reference>
<protein>
    <submittedName>
        <fullName evidence="6">NAD(P)/FAD-dependent oxidoreductase</fullName>
    </submittedName>
</protein>
<evidence type="ECO:0000256" key="2">
    <source>
        <dbReference type="ARBA" id="ARBA00022827"/>
    </source>
</evidence>
<dbReference type="Pfam" id="PF07992">
    <property type="entry name" value="Pyr_redox_2"/>
    <property type="match status" value="1"/>
</dbReference>
<gene>
    <name evidence="6" type="ORF">M0H32_24480</name>
</gene>
<evidence type="ECO:0000259" key="3">
    <source>
        <dbReference type="Pfam" id="PF07992"/>
    </source>
</evidence>
<feature type="domain" description="Flavocytochrome c sulphide dehydrogenase flavin-binding" evidence="4">
    <location>
        <begin position="358"/>
        <end position="423"/>
    </location>
</feature>
<accession>A0ABT0H0X6</accession>
<evidence type="ECO:0000313" key="6">
    <source>
        <dbReference type="EMBL" id="MCK7615337.1"/>
    </source>
</evidence>
<dbReference type="InterPro" id="IPR037092">
    <property type="entry name" value="FlavoCytC_S_DH_flav-bd_sf"/>
</dbReference>
<dbReference type="Proteomes" id="UP001431221">
    <property type="component" value="Unassembled WGS sequence"/>
</dbReference>
<dbReference type="InterPro" id="IPR015323">
    <property type="entry name" value="FlavoCytC_S_DH_flav-bd"/>
</dbReference>
<keyword evidence="2" id="KW-0274">FAD</keyword>
<keyword evidence="7" id="KW-1185">Reference proteome</keyword>
<dbReference type="SUPFAM" id="SSF51905">
    <property type="entry name" value="FAD/NAD(P)-binding domain"/>
    <property type="match status" value="2"/>
</dbReference>
<dbReference type="PROSITE" id="PS51318">
    <property type="entry name" value="TAT"/>
    <property type="match status" value="1"/>
</dbReference>
<evidence type="ECO:0000259" key="5">
    <source>
        <dbReference type="Pfam" id="PF21706"/>
    </source>
</evidence>
<evidence type="ECO:0000259" key="4">
    <source>
        <dbReference type="Pfam" id="PF09242"/>
    </source>
</evidence>
<dbReference type="Pfam" id="PF21706">
    <property type="entry name" value="FCSD_central"/>
    <property type="match status" value="1"/>
</dbReference>
<evidence type="ECO:0000256" key="1">
    <source>
        <dbReference type="ARBA" id="ARBA00022630"/>
    </source>
</evidence>
<dbReference type="SUPFAM" id="SSF55424">
    <property type="entry name" value="FAD/NAD-linked reductases, dimerisation (C-terminal) domain"/>
    <property type="match status" value="1"/>
</dbReference>
<dbReference type="Pfam" id="PF09242">
    <property type="entry name" value="FCSD-flav_bind"/>
    <property type="match status" value="1"/>
</dbReference>
<feature type="domain" description="FAD/NAD(P)-binding" evidence="3">
    <location>
        <begin position="34"/>
        <end position="151"/>
    </location>
</feature>